<dbReference type="InterPro" id="IPR008284">
    <property type="entry name" value="MoCF_biosynth_CS"/>
</dbReference>
<dbReference type="CDD" id="cd00887">
    <property type="entry name" value="MoeA"/>
    <property type="match status" value="1"/>
</dbReference>
<gene>
    <name evidence="8" type="ORF">GWR21_16800</name>
</gene>
<evidence type="ECO:0000256" key="4">
    <source>
        <dbReference type="ARBA" id="ARBA00023150"/>
    </source>
</evidence>
<dbReference type="PANTHER" id="PTHR10192:SF5">
    <property type="entry name" value="GEPHYRIN"/>
    <property type="match status" value="1"/>
</dbReference>
<dbReference type="Gene3D" id="3.40.980.10">
    <property type="entry name" value="MoaB/Mog-like domain"/>
    <property type="match status" value="1"/>
</dbReference>
<dbReference type="GO" id="GO:0005829">
    <property type="term" value="C:cytosol"/>
    <property type="evidence" value="ECO:0007669"/>
    <property type="project" value="TreeGrafter"/>
</dbReference>
<name>A0A6B9ZJD9_9BACT</name>
<keyword evidence="6" id="KW-0479">Metal-binding</keyword>
<accession>A0A6B9ZJD9</accession>
<comment type="function">
    <text evidence="1 6">Catalyzes the insertion of molybdate into adenylated molybdopterin with the concomitant release of AMP.</text>
</comment>
<comment type="cofactor">
    <cofactor evidence="6">
        <name>Mg(2+)</name>
        <dbReference type="ChEBI" id="CHEBI:18420"/>
    </cofactor>
</comment>
<dbReference type="Pfam" id="PF03453">
    <property type="entry name" value="MoeA_N"/>
    <property type="match status" value="1"/>
</dbReference>
<dbReference type="InterPro" id="IPR005110">
    <property type="entry name" value="MoeA_linker/N"/>
</dbReference>
<dbReference type="InterPro" id="IPR038987">
    <property type="entry name" value="MoeA-like"/>
</dbReference>
<reference evidence="8 9" key="1">
    <citation type="submission" date="2020-01" db="EMBL/GenBank/DDBJ databases">
        <title>Complete genome sequence of Chitinophaga sp. H33E-04 isolated from quinoa roots.</title>
        <authorList>
            <person name="Weon H.-Y."/>
            <person name="Lee S.A."/>
        </authorList>
    </citation>
    <scope>NUCLEOTIDE SEQUENCE [LARGE SCALE GENOMIC DNA]</scope>
    <source>
        <strain evidence="8 9">H33E-04</strain>
    </source>
</reference>
<evidence type="ECO:0000256" key="1">
    <source>
        <dbReference type="ARBA" id="ARBA00002901"/>
    </source>
</evidence>
<dbReference type="InterPro" id="IPR036688">
    <property type="entry name" value="MoeA_C_domain_IV_sf"/>
</dbReference>
<dbReference type="Gene3D" id="3.90.105.10">
    <property type="entry name" value="Molybdopterin biosynthesis moea protein, domain 2"/>
    <property type="match status" value="1"/>
</dbReference>
<evidence type="ECO:0000256" key="3">
    <source>
        <dbReference type="ARBA" id="ARBA00010763"/>
    </source>
</evidence>
<evidence type="ECO:0000256" key="6">
    <source>
        <dbReference type="RuleBase" id="RU365090"/>
    </source>
</evidence>
<dbReference type="InterPro" id="IPR036425">
    <property type="entry name" value="MoaB/Mog-like_dom_sf"/>
</dbReference>
<comment type="similarity">
    <text evidence="3 6">Belongs to the MoeA family.</text>
</comment>
<dbReference type="Gene3D" id="2.170.190.11">
    <property type="entry name" value="Molybdopterin biosynthesis moea protein, domain 3"/>
    <property type="match status" value="1"/>
</dbReference>
<organism evidence="8 9">
    <name type="scientific">Chitinophaga agri</name>
    <dbReference type="NCBI Taxonomy" id="2703787"/>
    <lineage>
        <taxon>Bacteria</taxon>
        <taxon>Pseudomonadati</taxon>
        <taxon>Bacteroidota</taxon>
        <taxon>Chitinophagia</taxon>
        <taxon>Chitinophagales</taxon>
        <taxon>Chitinophagaceae</taxon>
        <taxon>Chitinophaga</taxon>
    </lineage>
</organism>
<keyword evidence="6" id="KW-0500">Molybdenum</keyword>
<comment type="pathway">
    <text evidence="2 6">Cofactor biosynthesis; molybdopterin biosynthesis.</text>
</comment>
<evidence type="ECO:0000313" key="8">
    <source>
        <dbReference type="EMBL" id="QHS61195.1"/>
    </source>
</evidence>
<dbReference type="InterPro" id="IPR005111">
    <property type="entry name" value="MoeA_C_domain_IV"/>
</dbReference>
<dbReference type="GO" id="GO:0006777">
    <property type="term" value="P:Mo-molybdopterin cofactor biosynthetic process"/>
    <property type="evidence" value="ECO:0007669"/>
    <property type="project" value="UniProtKB-UniRule"/>
</dbReference>
<evidence type="ECO:0000313" key="9">
    <source>
        <dbReference type="Proteomes" id="UP000476411"/>
    </source>
</evidence>
<keyword evidence="9" id="KW-1185">Reference proteome</keyword>
<dbReference type="InterPro" id="IPR036135">
    <property type="entry name" value="MoeA_linker/N_sf"/>
</dbReference>
<dbReference type="InterPro" id="IPR001453">
    <property type="entry name" value="MoaB/Mog_dom"/>
</dbReference>
<dbReference type="Gene3D" id="2.40.340.10">
    <property type="entry name" value="MoeA, C-terminal, domain IV"/>
    <property type="match status" value="1"/>
</dbReference>
<dbReference type="PROSITE" id="PS01079">
    <property type="entry name" value="MOCF_BIOSYNTHESIS_2"/>
    <property type="match status" value="1"/>
</dbReference>
<protein>
    <recommendedName>
        <fullName evidence="6">Molybdopterin molybdenumtransferase</fullName>
        <ecNumber evidence="6">2.10.1.1</ecNumber>
    </recommendedName>
</protein>
<evidence type="ECO:0000259" key="7">
    <source>
        <dbReference type="SMART" id="SM00852"/>
    </source>
</evidence>
<sequence>MLIDVTAAYAAVMSTVRDFGMEQLPFTAATGRILREPVLSDRDFPPYDRAMMDGIAIDYETYAKGQTVFGVEDMQAAGMPRKQLGNTANCMEVMTGAIMPEMTDTVIQYEHLTVSEHEGFRRFTINAAVAKGQHIHRQGTDAAAGQLVIPAGTWLTAAEIGVLASVGKTMVNVSRLPKVAVIATGDELVPVGDTPDIHQVRISNSYSLAAALKELGIEATCYHVEDNEAAIQALFTSLKTMDAWICTGAVSAGKYDYLPHVLEQMGMQQVFHKVQQRPGKPFLFGKFEEGPVVFALPGNPVSGFMCCYRYVLPWLRACMQYDAPPVPHAVLGADVNFASPLTYFMPVRLHPVAGGQLVALPPPYHGSGDLAALLQADGFLELPPEQRVFAKGSSYPVWRFRQ</sequence>
<keyword evidence="6" id="KW-0460">Magnesium</keyword>
<evidence type="ECO:0000256" key="5">
    <source>
        <dbReference type="ARBA" id="ARBA00047317"/>
    </source>
</evidence>
<dbReference type="AlphaFoldDB" id="A0A6B9ZJD9"/>
<keyword evidence="6 8" id="KW-0808">Transferase</keyword>
<dbReference type="RefSeq" id="WP_162332872.1">
    <property type="nucleotide sequence ID" value="NZ_CP048113.1"/>
</dbReference>
<dbReference type="EC" id="2.10.1.1" evidence="6"/>
<evidence type="ECO:0000256" key="2">
    <source>
        <dbReference type="ARBA" id="ARBA00005046"/>
    </source>
</evidence>
<dbReference type="KEGG" id="chih:GWR21_16800"/>
<dbReference type="EMBL" id="CP048113">
    <property type="protein sequence ID" value="QHS61195.1"/>
    <property type="molecule type" value="Genomic_DNA"/>
</dbReference>
<dbReference type="Proteomes" id="UP000476411">
    <property type="component" value="Chromosome"/>
</dbReference>
<dbReference type="Pfam" id="PF00994">
    <property type="entry name" value="MoCF_biosynth"/>
    <property type="match status" value="1"/>
</dbReference>
<dbReference type="GO" id="GO:0046872">
    <property type="term" value="F:metal ion binding"/>
    <property type="evidence" value="ECO:0007669"/>
    <property type="project" value="UniProtKB-UniRule"/>
</dbReference>
<dbReference type="PANTHER" id="PTHR10192">
    <property type="entry name" value="MOLYBDOPTERIN BIOSYNTHESIS PROTEIN"/>
    <property type="match status" value="1"/>
</dbReference>
<proteinExistence type="inferred from homology"/>
<dbReference type="UniPathway" id="UPA00344"/>
<dbReference type="SUPFAM" id="SSF63867">
    <property type="entry name" value="MoeA C-terminal domain-like"/>
    <property type="match status" value="1"/>
</dbReference>
<keyword evidence="4 6" id="KW-0501">Molybdenum cofactor biosynthesis</keyword>
<feature type="domain" description="MoaB/Mog" evidence="7">
    <location>
        <begin position="180"/>
        <end position="317"/>
    </location>
</feature>
<dbReference type="SUPFAM" id="SSF53218">
    <property type="entry name" value="Molybdenum cofactor biosynthesis proteins"/>
    <property type="match status" value="1"/>
</dbReference>
<dbReference type="SUPFAM" id="SSF63882">
    <property type="entry name" value="MoeA N-terminal region -like"/>
    <property type="match status" value="1"/>
</dbReference>
<comment type="catalytic activity">
    <reaction evidence="5">
        <text>adenylyl-molybdopterin + molybdate = Mo-molybdopterin + AMP + H(+)</text>
        <dbReference type="Rhea" id="RHEA:35047"/>
        <dbReference type="ChEBI" id="CHEBI:15378"/>
        <dbReference type="ChEBI" id="CHEBI:36264"/>
        <dbReference type="ChEBI" id="CHEBI:62727"/>
        <dbReference type="ChEBI" id="CHEBI:71302"/>
        <dbReference type="ChEBI" id="CHEBI:456215"/>
        <dbReference type="EC" id="2.10.1.1"/>
    </reaction>
</comment>
<dbReference type="Pfam" id="PF03454">
    <property type="entry name" value="MoeA_C"/>
    <property type="match status" value="1"/>
</dbReference>
<dbReference type="SMART" id="SM00852">
    <property type="entry name" value="MoCF_biosynth"/>
    <property type="match status" value="1"/>
</dbReference>
<dbReference type="GO" id="GO:0061599">
    <property type="term" value="F:molybdopterin molybdotransferase activity"/>
    <property type="evidence" value="ECO:0007669"/>
    <property type="project" value="UniProtKB-UniRule"/>
</dbReference>